<evidence type="ECO:0000313" key="1">
    <source>
        <dbReference type="Proteomes" id="UP000887581"/>
    </source>
</evidence>
<dbReference type="Proteomes" id="UP000887581">
    <property type="component" value="Unplaced"/>
</dbReference>
<reference evidence="2" key="1">
    <citation type="submission" date="2022-11" db="UniProtKB">
        <authorList>
            <consortium name="WormBaseParasite"/>
        </authorList>
    </citation>
    <scope>IDENTIFICATION</scope>
</reference>
<name>A0A915PGT7_9BILA</name>
<dbReference type="AlphaFoldDB" id="A0A915PGT7"/>
<organism evidence="1 2">
    <name type="scientific">Setaria digitata</name>
    <dbReference type="NCBI Taxonomy" id="48799"/>
    <lineage>
        <taxon>Eukaryota</taxon>
        <taxon>Metazoa</taxon>
        <taxon>Ecdysozoa</taxon>
        <taxon>Nematoda</taxon>
        <taxon>Chromadorea</taxon>
        <taxon>Rhabditida</taxon>
        <taxon>Spirurina</taxon>
        <taxon>Spiruromorpha</taxon>
        <taxon>Filarioidea</taxon>
        <taxon>Setariidae</taxon>
        <taxon>Setaria</taxon>
    </lineage>
</organism>
<keyword evidence="1" id="KW-1185">Reference proteome</keyword>
<proteinExistence type="predicted"/>
<protein>
    <submittedName>
        <fullName evidence="2">RING-type domain-containing protein</fullName>
    </submittedName>
</protein>
<dbReference type="WBParaSite" id="sdigi.contig152.g5303.t1">
    <property type="protein sequence ID" value="sdigi.contig152.g5303.t1"/>
    <property type="gene ID" value="sdigi.contig152.g5303"/>
</dbReference>
<accession>A0A915PGT7</accession>
<evidence type="ECO:0000313" key="2">
    <source>
        <dbReference type="WBParaSite" id="sdigi.contig152.g5303.t1"/>
    </source>
</evidence>
<sequence>MLESRYYTRESAAQFIPDQMKHHLAITRNHHSQNLPRGRKLRVTFLHTLFPTLNIITLYANQYPTTEQSLVSVLGAVCLVCMEKGQPEEEQDLIERAIRKTGCWEEHLACAECMGYTRDWRQCKEEVTLNCTCFTVHNCYIIRAPVP</sequence>